<protein>
    <recommendedName>
        <fullName evidence="10">Major facilitator superfamily (MFS) profile domain-containing protein</fullName>
    </recommendedName>
</protein>
<evidence type="ECO:0000313" key="9">
    <source>
        <dbReference type="Proteomes" id="UP000678393"/>
    </source>
</evidence>
<evidence type="ECO:0000256" key="6">
    <source>
        <dbReference type="ARBA" id="ARBA00023136"/>
    </source>
</evidence>
<dbReference type="Proteomes" id="UP000678393">
    <property type="component" value="Unassembled WGS sequence"/>
</dbReference>
<accession>A0A8S4AG47</accession>
<dbReference type="GO" id="GO:0016020">
    <property type="term" value="C:membrane"/>
    <property type="evidence" value="ECO:0007669"/>
    <property type="project" value="UniProtKB-SubCell"/>
</dbReference>
<feature type="non-terminal residue" evidence="8">
    <location>
        <position position="1"/>
    </location>
</feature>
<name>A0A8S4AG47_9EUPU</name>
<reference evidence="8" key="1">
    <citation type="submission" date="2021-04" db="EMBL/GenBank/DDBJ databases">
        <authorList>
            <consortium name="Molecular Ecology Group"/>
        </authorList>
    </citation>
    <scope>NUCLEOTIDE SEQUENCE</scope>
</reference>
<dbReference type="AlphaFoldDB" id="A0A8S4AG47"/>
<evidence type="ECO:0000256" key="3">
    <source>
        <dbReference type="ARBA" id="ARBA00022692"/>
    </source>
</evidence>
<keyword evidence="6 7" id="KW-0472">Membrane</keyword>
<evidence type="ECO:0000256" key="5">
    <source>
        <dbReference type="ARBA" id="ARBA00022989"/>
    </source>
</evidence>
<dbReference type="InterPro" id="IPR036259">
    <property type="entry name" value="MFS_trans_sf"/>
</dbReference>
<keyword evidence="3 7" id="KW-0812">Transmembrane</keyword>
<gene>
    <name evidence="8" type="ORF">CUNI_LOCUS22369</name>
</gene>
<keyword evidence="5 7" id="KW-1133">Transmembrane helix</keyword>
<dbReference type="InterPro" id="IPR050382">
    <property type="entry name" value="MFS_Na/Anion_cotransporter"/>
</dbReference>
<keyword evidence="9" id="KW-1185">Reference proteome</keyword>
<dbReference type="EMBL" id="CAJHNH020008573">
    <property type="protein sequence ID" value="CAG5136811.1"/>
    <property type="molecule type" value="Genomic_DNA"/>
</dbReference>
<evidence type="ECO:0000313" key="8">
    <source>
        <dbReference type="EMBL" id="CAG5136811.1"/>
    </source>
</evidence>
<feature type="transmembrane region" description="Helical" evidence="7">
    <location>
        <begin position="107"/>
        <end position="126"/>
    </location>
</feature>
<dbReference type="FunFam" id="1.20.1250.20:FF:000003">
    <property type="entry name" value="Solute carrier family 17 member 3"/>
    <property type="match status" value="1"/>
</dbReference>
<evidence type="ECO:0008006" key="10">
    <source>
        <dbReference type="Google" id="ProtNLM"/>
    </source>
</evidence>
<dbReference type="PANTHER" id="PTHR11662:SF399">
    <property type="entry name" value="FI19708P1-RELATED"/>
    <property type="match status" value="1"/>
</dbReference>
<evidence type="ECO:0000256" key="2">
    <source>
        <dbReference type="ARBA" id="ARBA00022448"/>
    </source>
</evidence>
<dbReference type="SUPFAM" id="SSF103473">
    <property type="entry name" value="MFS general substrate transporter"/>
    <property type="match status" value="1"/>
</dbReference>
<evidence type="ECO:0000256" key="7">
    <source>
        <dbReference type="SAM" id="Phobius"/>
    </source>
</evidence>
<organism evidence="8 9">
    <name type="scientific">Candidula unifasciata</name>
    <dbReference type="NCBI Taxonomy" id="100452"/>
    <lineage>
        <taxon>Eukaryota</taxon>
        <taxon>Metazoa</taxon>
        <taxon>Spiralia</taxon>
        <taxon>Lophotrochozoa</taxon>
        <taxon>Mollusca</taxon>
        <taxon>Gastropoda</taxon>
        <taxon>Heterobranchia</taxon>
        <taxon>Euthyneura</taxon>
        <taxon>Panpulmonata</taxon>
        <taxon>Eupulmonata</taxon>
        <taxon>Stylommatophora</taxon>
        <taxon>Helicina</taxon>
        <taxon>Helicoidea</taxon>
        <taxon>Geomitridae</taxon>
        <taxon>Candidula</taxon>
    </lineage>
</organism>
<sequence length="239" mass="25548">MFTSGPLWAVIAGHLCNNYVNYTLLTSLPIFMKESLNFDIKQNGALSALPYLCQFVASLGVGYMADLLLERGFLTTKSVRKSFQCFSFVGTAVCIACVGLMNCEMRQLAVALLCLCTIFMSFNRAGYNVNHLDLAPSYAGVLFGITNTAATIPGMVAPLIAGILTPNGTAEEWRNVFYVCAAVAAAGALIYFVLAEGSLQPWAIPPESNLEMHIVAELQVTPLTATDQAGASDGDVNIP</sequence>
<dbReference type="Pfam" id="PF07690">
    <property type="entry name" value="MFS_1"/>
    <property type="match status" value="1"/>
</dbReference>
<evidence type="ECO:0000256" key="4">
    <source>
        <dbReference type="ARBA" id="ARBA00022847"/>
    </source>
</evidence>
<proteinExistence type="predicted"/>
<feature type="transmembrane region" description="Helical" evidence="7">
    <location>
        <begin position="138"/>
        <end position="164"/>
    </location>
</feature>
<keyword evidence="2" id="KW-0813">Transport</keyword>
<dbReference type="GO" id="GO:0006820">
    <property type="term" value="P:monoatomic anion transport"/>
    <property type="evidence" value="ECO:0007669"/>
    <property type="project" value="TreeGrafter"/>
</dbReference>
<dbReference type="OrthoDB" id="6153023at2759"/>
<evidence type="ECO:0000256" key="1">
    <source>
        <dbReference type="ARBA" id="ARBA00004141"/>
    </source>
</evidence>
<dbReference type="GO" id="GO:0015293">
    <property type="term" value="F:symporter activity"/>
    <property type="evidence" value="ECO:0007669"/>
    <property type="project" value="UniProtKB-KW"/>
</dbReference>
<comment type="subcellular location">
    <subcellularLocation>
        <location evidence="1">Membrane</location>
        <topology evidence="1">Multi-pass membrane protein</topology>
    </subcellularLocation>
</comment>
<feature type="transmembrane region" description="Helical" evidence="7">
    <location>
        <begin position="48"/>
        <end position="69"/>
    </location>
</feature>
<dbReference type="InterPro" id="IPR011701">
    <property type="entry name" value="MFS"/>
</dbReference>
<dbReference type="Gene3D" id="1.20.1250.20">
    <property type="entry name" value="MFS general substrate transporter like domains"/>
    <property type="match status" value="1"/>
</dbReference>
<dbReference type="PANTHER" id="PTHR11662">
    <property type="entry name" value="SOLUTE CARRIER FAMILY 17"/>
    <property type="match status" value="1"/>
</dbReference>
<keyword evidence="4" id="KW-0769">Symport</keyword>
<feature type="transmembrane region" description="Helical" evidence="7">
    <location>
        <begin position="176"/>
        <end position="194"/>
    </location>
</feature>
<feature type="transmembrane region" description="Helical" evidence="7">
    <location>
        <begin position="81"/>
        <end position="101"/>
    </location>
</feature>
<comment type="caution">
    <text evidence="8">The sequence shown here is derived from an EMBL/GenBank/DDBJ whole genome shotgun (WGS) entry which is preliminary data.</text>
</comment>